<protein>
    <submittedName>
        <fullName evidence="2">DUF1543 domain-containing protein</fullName>
    </submittedName>
</protein>
<organism evidence="2 3">
    <name type="scientific">Motilimonas cestriensis</name>
    <dbReference type="NCBI Taxonomy" id="2742685"/>
    <lineage>
        <taxon>Bacteria</taxon>
        <taxon>Pseudomonadati</taxon>
        <taxon>Pseudomonadota</taxon>
        <taxon>Gammaproteobacteria</taxon>
        <taxon>Alteromonadales</taxon>
        <taxon>Alteromonadales genera incertae sedis</taxon>
        <taxon>Motilimonas</taxon>
    </lineage>
</organism>
<gene>
    <name evidence="2" type="ORF">K6Y31_07455</name>
</gene>
<proteinExistence type="predicted"/>
<name>A0ABS8WA22_9GAMM</name>
<dbReference type="Proteomes" id="UP001201273">
    <property type="component" value="Unassembled WGS sequence"/>
</dbReference>
<feature type="domain" description="DUF1543" evidence="1">
    <location>
        <begin position="91"/>
        <end position="140"/>
    </location>
</feature>
<dbReference type="RefSeq" id="WP_233052182.1">
    <property type="nucleotide sequence ID" value="NZ_JAIMJA010000006.1"/>
</dbReference>
<evidence type="ECO:0000313" key="3">
    <source>
        <dbReference type="Proteomes" id="UP001201273"/>
    </source>
</evidence>
<keyword evidence="3" id="KW-1185">Reference proteome</keyword>
<reference evidence="2 3" key="1">
    <citation type="journal article" date="2022" name="Environ. Microbiol. Rep.">
        <title>Eco-phylogenetic analyses reveal divergent evolution of vitamin B12 metabolism in the marine bacterial family 'Psychromonadaceae'.</title>
        <authorList>
            <person name="Jin X."/>
            <person name="Yang Y."/>
            <person name="Cao H."/>
            <person name="Gao B."/>
            <person name="Zhao Z."/>
        </authorList>
    </citation>
    <scope>NUCLEOTIDE SEQUENCE [LARGE SCALE GENOMIC DNA]</scope>
    <source>
        <strain evidence="2 3">MKS20</strain>
    </source>
</reference>
<dbReference type="InterPro" id="IPR011440">
    <property type="entry name" value="DUF1543"/>
</dbReference>
<dbReference type="Gene3D" id="3.10.20.10">
    <property type="match status" value="2"/>
</dbReference>
<evidence type="ECO:0000313" key="2">
    <source>
        <dbReference type="EMBL" id="MCE2594649.1"/>
    </source>
</evidence>
<accession>A0ABS8WA22</accession>
<feature type="domain" description="DUF1543" evidence="1">
    <location>
        <begin position="17"/>
        <end position="67"/>
    </location>
</feature>
<dbReference type="Pfam" id="PF07566">
    <property type="entry name" value="DUF1543"/>
    <property type="match status" value="2"/>
</dbReference>
<comment type="caution">
    <text evidence="2">The sequence shown here is derived from an EMBL/GenBank/DDBJ whole genome shotgun (WGS) entry which is preliminary data.</text>
</comment>
<sequence length="175" mass="20166">MHRLFLAYLGGRISGGHIEIHDVRFVHGENITATYEQLKQQWIGDKGSVHLDSYVLLNHINGYRIQLLAQQPSNDLKLYFVNLGGYHPELMAEQHCFGVFVATSPDQAKQRAWHELLKKMQPIWQQAHKDDLIAVDDCFPVSLIDSPLQIHLSYEGEHLSQSQPLQPDWFGYHKL</sequence>
<evidence type="ECO:0000259" key="1">
    <source>
        <dbReference type="Pfam" id="PF07566"/>
    </source>
</evidence>
<dbReference type="EMBL" id="JAIMJA010000006">
    <property type="protein sequence ID" value="MCE2594649.1"/>
    <property type="molecule type" value="Genomic_DNA"/>
</dbReference>